<accession>A0A1H3WZ00</accession>
<name>A0A1H3WZ00_9FLAO</name>
<protein>
    <submittedName>
        <fullName evidence="1">Uncharacterized protein</fullName>
    </submittedName>
</protein>
<reference evidence="2" key="1">
    <citation type="submission" date="2016-10" db="EMBL/GenBank/DDBJ databases">
        <authorList>
            <person name="Varghese N."/>
            <person name="Submissions S."/>
        </authorList>
    </citation>
    <scope>NUCLEOTIDE SEQUENCE [LARGE SCALE GENOMIC DNA]</scope>
    <source>
        <strain evidence="2">DSM 22376</strain>
    </source>
</reference>
<sequence length="70" mass="8114">MAIKQLIDEIDNFSTAIEIIEVLVLENAQEVLKPTLNYLKEQKKLTARKLSTAKMNIEVQYEEVNRLSNH</sequence>
<dbReference type="STRING" id="150146.SAMN05443667_101273"/>
<proteinExistence type="predicted"/>
<evidence type="ECO:0000313" key="1">
    <source>
        <dbReference type="EMBL" id="SDZ91468.1"/>
    </source>
</evidence>
<organism evidence="1 2">
    <name type="scientific">Flavobacterium gillisiae</name>
    <dbReference type="NCBI Taxonomy" id="150146"/>
    <lineage>
        <taxon>Bacteria</taxon>
        <taxon>Pseudomonadati</taxon>
        <taxon>Bacteroidota</taxon>
        <taxon>Flavobacteriia</taxon>
        <taxon>Flavobacteriales</taxon>
        <taxon>Flavobacteriaceae</taxon>
        <taxon>Flavobacterium</taxon>
    </lineage>
</organism>
<evidence type="ECO:0000313" key="2">
    <source>
        <dbReference type="Proteomes" id="UP000198951"/>
    </source>
</evidence>
<gene>
    <name evidence="1" type="ORF">SAMN05443667_101273</name>
</gene>
<keyword evidence="2" id="KW-1185">Reference proteome</keyword>
<dbReference type="AlphaFoldDB" id="A0A1H3WZ00"/>
<dbReference type="Proteomes" id="UP000198951">
    <property type="component" value="Unassembled WGS sequence"/>
</dbReference>
<dbReference type="EMBL" id="FNRD01000001">
    <property type="protein sequence ID" value="SDZ91468.1"/>
    <property type="molecule type" value="Genomic_DNA"/>
</dbReference>
<dbReference type="RefSeq" id="WP_091083614.1">
    <property type="nucleotide sequence ID" value="NZ_FNRD01000001.1"/>
</dbReference>